<reference evidence="4 5" key="1">
    <citation type="submission" date="2023-09" db="EMBL/GenBank/DDBJ databases">
        <title>Pangenome analysis of Batrachochytrium dendrobatidis and related Chytrids.</title>
        <authorList>
            <person name="Yacoub M.N."/>
            <person name="Stajich J.E."/>
            <person name="James T.Y."/>
        </authorList>
    </citation>
    <scope>NUCLEOTIDE SEQUENCE [LARGE SCALE GENOMIC DNA]</scope>
    <source>
        <strain evidence="4 5">JEL0888</strain>
    </source>
</reference>
<dbReference type="EMBL" id="JADGIZ020000043">
    <property type="protein sequence ID" value="KAL2913669.1"/>
    <property type="molecule type" value="Genomic_DNA"/>
</dbReference>
<dbReference type="Pfam" id="PF00134">
    <property type="entry name" value="Cyclin_N"/>
    <property type="match status" value="1"/>
</dbReference>
<dbReference type="InterPro" id="IPR013763">
    <property type="entry name" value="Cyclin-like_dom"/>
</dbReference>
<keyword evidence="5" id="KW-1185">Reference proteome</keyword>
<dbReference type="InterPro" id="IPR036915">
    <property type="entry name" value="Cyclin-like_sf"/>
</dbReference>
<evidence type="ECO:0000313" key="4">
    <source>
        <dbReference type="EMBL" id="KAL2913669.1"/>
    </source>
</evidence>
<dbReference type="GO" id="GO:0004331">
    <property type="term" value="F:fructose-2,6-bisphosphate 2-phosphatase activity"/>
    <property type="evidence" value="ECO:0007669"/>
    <property type="project" value="UniProtKB-EC"/>
</dbReference>
<dbReference type="PANTHER" id="PTHR10177">
    <property type="entry name" value="CYCLINS"/>
    <property type="match status" value="1"/>
</dbReference>
<proteinExistence type="inferred from homology"/>
<evidence type="ECO:0000259" key="3">
    <source>
        <dbReference type="SMART" id="SM00385"/>
    </source>
</evidence>
<feature type="region of interest" description="Disordered" evidence="2">
    <location>
        <begin position="1"/>
        <end position="25"/>
    </location>
</feature>
<dbReference type="InterPro" id="IPR039361">
    <property type="entry name" value="Cyclin"/>
</dbReference>
<dbReference type="EC" id="3.1.3.46" evidence="4"/>
<feature type="compositionally biased region" description="Low complexity" evidence="2">
    <location>
        <begin position="1"/>
        <end position="12"/>
    </location>
</feature>
<organism evidence="4 5">
    <name type="scientific">Polyrhizophydium stewartii</name>
    <dbReference type="NCBI Taxonomy" id="2732419"/>
    <lineage>
        <taxon>Eukaryota</taxon>
        <taxon>Fungi</taxon>
        <taxon>Fungi incertae sedis</taxon>
        <taxon>Chytridiomycota</taxon>
        <taxon>Chytridiomycota incertae sedis</taxon>
        <taxon>Chytridiomycetes</taxon>
        <taxon>Rhizophydiales</taxon>
        <taxon>Rhizophydiales incertae sedis</taxon>
        <taxon>Polyrhizophydium</taxon>
    </lineage>
</organism>
<keyword evidence="1" id="KW-0195">Cyclin</keyword>
<gene>
    <name evidence="4" type="primary">CCND3</name>
    <name evidence="4" type="ORF">HK105_206829</name>
</gene>
<sequence>MPPLLLGGSSPMLPSPLSQPRPYASRTATPCEASVSVLSPVSLAHAGAPAGADDAAADALMSLSSMPVPTRQLLVLLERETLHLPPAASPVIFARADLVAAIFQIARERNFKSETVYTAMNMHDRFVALSPVKRRRQTYLVAVSCLYIAAKIAEETIEPSTSDMAIQSEMFVLTRADIKRTERKIAAVLDWNFSPVTPHAIVHEVFNSLGTPDHRPSEFHRPSRHPVAHPNGAPHLAVRTAVFAFLDRAFERLATHPECFSTPPSAMVAKLFAAFYHYRGGMGCSVGSAAALALSAPASRSSKLAVAGAGSPSLEFGPVSASSIASLTGSAAQSLLDSEPGPSLDAVLSLVRSAPASSDFAKACERAMVM</sequence>
<dbReference type="Gene3D" id="1.10.472.10">
    <property type="entry name" value="Cyclin-like"/>
    <property type="match status" value="1"/>
</dbReference>
<evidence type="ECO:0000313" key="5">
    <source>
        <dbReference type="Proteomes" id="UP001527925"/>
    </source>
</evidence>
<dbReference type="Proteomes" id="UP001527925">
    <property type="component" value="Unassembled WGS sequence"/>
</dbReference>
<evidence type="ECO:0000256" key="1">
    <source>
        <dbReference type="RuleBase" id="RU000383"/>
    </source>
</evidence>
<keyword evidence="4" id="KW-0378">Hydrolase</keyword>
<evidence type="ECO:0000256" key="2">
    <source>
        <dbReference type="SAM" id="MobiDB-lite"/>
    </source>
</evidence>
<comment type="similarity">
    <text evidence="1">Belongs to the cyclin family.</text>
</comment>
<dbReference type="SMART" id="SM00385">
    <property type="entry name" value="CYCLIN"/>
    <property type="match status" value="1"/>
</dbReference>
<accession>A0ABR4N2D2</accession>
<protein>
    <submittedName>
        <fullName evidence="4">G1/S-specific cyclin-D3</fullName>
        <ecNumber evidence="4">3.1.3.46</ecNumber>
    </submittedName>
</protein>
<dbReference type="SUPFAM" id="SSF47954">
    <property type="entry name" value="Cyclin-like"/>
    <property type="match status" value="1"/>
</dbReference>
<comment type="caution">
    <text evidence="4">The sequence shown here is derived from an EMBL/GenBank/DDBJ whole genome shotgun (WGS) entry which is preliminary data.</text>
</comment>
<name>A0ABR4N2D2_9FUNG</name>
<dbReference type="InterPro" id="IPR006671">
    <property type="entry name" value="Cyclin_N"/>
</dbReference>
<feature type="domain" description="Cyclin-like" evidence="3">
    <location>
        <begin position="100"/>
        <end position="187"/>
    </location>
</feature>